<proteinExistence type="predicted"/>
<protein>
    <submittedName>
        <fullName evidence="3">Uncharacterized protein LOC120324000</fullName>
    </submittedName>
</protein>
<feature type="compositionally biased region" description="Low complexity" evidence="1">
    <location>
        <begin position="211"/>
        <end position="224"/>
    </location>
</feature>
<dbReference type="RefSeq" id="XP_039241145.1">
    <property type="nucleotide sequence ID" value="XM_039385211.1"/>
</dbReference>
<dbReference type="InParanoid" id="A0A7R5KKR6"/>
<feature type="region of interest" description="Disordered" evidence="1">
    <location>
        <begin position="183"/>
        <end position="237"/>
    </location>
</feature>
<evidence type="ECO:0000256" key="1">
    <source>
        <dbReference type="SAM" id="MobiDB-lite"/>
    </source>
</evidence>
<dbReference type="Proteomes" id="UP000504627">
    <property type="component" value="Unplaced"/>
</dbReference>
<keyword evidence="2" id="KW-1185">Reference proteome</keyword>
<evidence type="ECO:0000313" key="2">
    <source>
        <dbReference type="Proteomes" id="UP000504627"/>
    </source>
</evidence>
<reference evidence="3" key="1">
    <citation type="submission" date="2025-08" db="UniProtKB">
        <authorList>
            <consortium name="RefSeq"/>
        </authorList>
    </citation>
    <scope>IDENTIFICATION</scope>
    <source>
        <tissue evidence="3">Muscle</tissue>
    </source>
</reference>
<organism evidence="2 3">
    <name type="scientific">Pipra filicauda</name>
    <name type="common">Wire-tailed manakin</name>
    <dbReference type="NCBI Taxonomy" id="649802"/>
    <lineage>
        <taxon>Eukaryota</taxon>
        <taxon>Metazoa</taxon>
        <taxon>Chordata</taxon>
        <taxon>Craniata</taxon>
        <taxon>Vertebrata</taxon>
        <taxon>Euteleostomi</taxon>
        <taxon>Archelosauria</taxon>
        <taxon>Archosauria</taxon>
        <taxon>Dinosauria</taxon>
        <taxon>Saurischia</taxon>
        <taxon>Theropoda</taxon>
        <taxon>Coelurosauria</taxon>
        <taxon>Aves</taxon>
        <taxon>Neognathae</taxon>
        <taxon>Neoaves</taxon>
        <taxon>Telluraves</taxon>
        <taxon>Australaves</taxon>
        <taxon>Passeriformes</taxon>
        <taxon>Pipridae</taxon>
        <taxon>Pipra</taxon>
    </lineage>
</organism>
<dbReference type="AlphaFoldDB" id="A0A7R5KKR6"/>
<accession>A0A7R5KKR6</accession>
<feature type="region of interest" description="Disordered" evidence="1">
    <location>
        <begin position="1"/>
        <end position="86"/>
    </location>
</feature>
<gene>
    <name evidence="3" type="primary">LOC120324000</name>
</gene>
<sequence>MSREGTGRVKHPNSYSDSGSESQPLGPAKRRPAAGSRNTGRCARTPAETARPRVRHDRDFGEGGPSHGEGNIRQPLVRPQEKGHTPPAAVPIAMLKAGGVMGAQGQPRELRAPKARWAQARRLQADLRGRGAPGEDEPRGGRCAVLSCDMRQGVQNAWFWFFFPSVFLLPLPRLLPLSASLRRRTRQSSQTHPASYPSPEHRRESTAVAEATGGSTFAASASAVGTGGHVPTAPKLR</sequence>
<dbReference type="GeneID" id="120324000"/>
<name>A0A7R5KKR6_9PASS</name>
<evidence type="ECO:0000313" key="3">
    <source>
        <dbReference type="RefSeq" id="XP_039241145.1"/>
    </source>
</evidence>
<feature type="compositionally biased region" description="Polar residues" evidence="1">
    <location>
        <begin position="13"/>
        <end position="23"/>
    </location>
</feature>